<organism evidence="6 7">
    <name type="scientific">Sphaerotilus microaerophilus</name>
    <dbReference type="NCBI Taxonomy" id="2914710"/>
    <lineage>
        <taxon>Bacteria</taxon>
        <taxon>Pseudomonadati</taxon>
        <taxon>Pseudomonadota</taxon>
        <taxon>Betaproteobacteria</taxon>
        <taxon>Burkholderiales</taxon>
        <taxon>Sphaerotilaceae</taxon>
        <taxon>Sphaerotilus</taxon>
    </lineage>
</organism>
<keyword evidence="3 6" id="KW-0012">Acyltransferase</keyword>
<evidence type="ECO:0000256" key="4">
    <source>
        <dbReference type="SAM" id="Phobius"/>
    </source>
</evidence>
<comment type="pathway">
    <text evidence="1">Lipid metabolism.</text>
</comment>
<accession>A0ABN6PQH1</accession>
<dbReference type="Pfam" id="PF01553">
    <property type="entry name" value="Acyltransferase"/>
    <property type="match status" value="1"/>
</dbReference>
<name>A0ABN6PQH1_9BURK</name>
<feature type="transmembrane region" description="Helical" evidence="4">
    <location>
        <begin position="12"/>
        <end position="36"/>
    </location>
</feature>
<reference evidence="6" key="1">
    <citation type="submission" date="2022-04" db="EMBL/GenBank/DDBJ databases">
        <title>Whole genome sequence of Sphaerotilus sp. FB-5.</title>
        <authorList>
            <person name="Takeda M."/>
            <person name="Narihara S."/>
            <person name="Akimoto M."/>
            <person name="Akimoto R."/>
            <person name="Nishiyashiki S."/>
            <person name="Murakami T."/>
        </authorList>
    </citation>
    <scope>NUCLEOTIDE SEQUENCE</scope>
    <source>
        <strain evidence="6">FB-5</strain>
    </source>
</reference>
<keyword evidence="4" id="KW-0812">Transmembrane</keyword>
<proteinExistence type="predicted"/>
<gene>
    <name evidence="6" type="ORF">CATMQ487_44160</name>
</gene>
<dbReference type="CDD" id="cd07989">
    <property type="entry name" value="LPLAT_AGPAT-like"/>
    <property type="match status" value="1"/>
</dbReference>
<dbReference type="Proteomes" id="UP001057498">
    <property type="component" value="Chromosome"/>
</dbReference>
<dbReference type="SUPFAM" id="SSF69593">
    <property type="entry name" value="Glycerol-3-phosphate (1)-acyltransferase"/>
    <property type="match status" value="1"/>
</dbReference>
<evidence type="ECO:0000256" key="1">
    <source>
        <dbReference type="ARBA" id="ARBA00005189"/>
    </source>
</evidence>
<dbReference type="SMART" id="SM00563">
    <property type="entry name" value="PlsC"/>
    <property type="match status" value="1"/>
</dbReference>
<evidence type="ECO:0000256" key="3">
    <source>
        <dbReference type="ARBA" id="ARBA00023315"/>
    </source>
</evidence>
<dbReference type="EMBL" id="AP025730">
    <property type="protein sequence ID" value="BDI07446.1"/>
    <property type="molecule type" value="Genomic_DNA"/>
</dbReference>
<dbReference type="GO" id="GO:0016746">
    <property type="term" value="F:acyltransferase activity"/>
    <property type="evidence" value="ECO:0007669"/>
    <property type="project" value="UniProtKB-KW"/>
</dbReference>
<dbReference type="InterPro" id="IPR002123">
    <property type="entry name" value="Plipid/glycerol_acylTrfase"/>
</dbReference>
<keyword evidence="2" id="KW-0808">Transferase</keyword>
<evidence type="ECO:0000313" key="7">
    <source>
        <dbReference type="Proteomes" id="UP001057498"/>
    </source>
</evidence>
<sequence>MWQRLLLTPWMFVLLLWLGVISLVYNLAAFVLLPLLSDTRGAAVGRAGIAYGYRLFWACAQASGLMRIDAKALDALNADPQGLIIAANHPSMADALLIGARLPRTVCIMKASLVDNIFLGAGARLARYIANDSPRQMIRAAVESLRGGGHLVLFPEGTRTEPAAGPRGLNPFRPGITLIALKAQAPIQTVIIETDSPYLGKGWPIWRLAPIPIVFRLRLGQRFEPDPHHDALLQRLEDYFRHELAAGAPR</sequence>
<keyword evidence="7" id="KW-1185">Reference proteome</keyword>
<evidence type="ECO:0000259" key="5">
    <source>
        <dbReference type="SMART" id="SM00563"/>
    </source>
</evidence>
<protein>
    <submittedName>
        <fullName evidence="6">Acyltransferase</fullName>
    </submittedName>
</protein>
<dbReference type="PANTHER" id="PTHR10434">
    <property type="entry name" value="1-ACYL-SN-GLYCEROL-3-PHOSPHATE ACYLTRANSFERASE"/>
    <property type="match status" value="1"/>
</dbReference>
<evidence type="ECO:0000256" key="2">
    <source>
        <dbReference type="ARBA" id="ARBA00022679"/>
    </source>
</evidence>
<dbReference type="PANTHER" id="PTHR10434:SF66">
    <property type="entry name" value="PHOSPHOLIPID_GLYCEROL ACYLTRANSFERASE DOMAIN-CONTAINING PROTEIN"/>
    <property type="match status" value="1"/>
</dbReference>
<feature type="domain" description="Phospholipid/glycerol acyltransferase" evidence="5">
    <location>
        <begin position="83"/>
        <end position="195"/>
    </location>
</feature>
<keyword evidence="4" id="KW-0472">Membrane</keyword>
<evidence type="ECO:0000313" key="6">
    <source>
        <dbReference type="EMBL" id="BDI07446.1"/>
    </source>
</evidence>
<keyword evidence="4" id="KW-1133">Transmembrane helix</keyword>